<evidence type="ECO:0000313" key="19">
    <source>
        <dbReference type="Proteomes" id="UP000245202"/>
    </source>
</evidence>
<dbReference type="InterPro" id="IPR029499">
    <property type="entry name" value="PduO-typ"/>
</dbReference>
<keyword evidence="9 15" id="KW-0067">ATP-binding</keyword>
<dbReference type="PANTHER" id="PTHR12213">
    <property type="entry name" value="CORRINOID ADENOSYLTRANSFERASE"/>
    <property type="match status" value="1"/>
</dbReference>
<evidence type="ECO:0000256" key="4">
    <source>
        <dbReference type="ARBA" id="ARBA00012454"/>
    </source>
</evidence>
<dbReference type="GO" id="GO:0009236">
    <property type="term" value="P:cobalamin biosynthetic process"/>
    <property type="evidence" value="ECO:0007669"/>
    <property type="project" value="UniProtKB-UniRule"/>
</dbReference>
<evidence type="ECO:0000256" key="14">
    <source>
        <dbReference type="ARBA" id="ARBA00048692"/>
    </source>
</evidence>
<evidence type="ECO:0000256" key="10">
    <source>
        <dbReference type="ARBA" id="ARBA00031529"/>
    </source>
</evidence>
<evidence type="ECO:0000259" key="17">
    <source>
        <dbReference type="Pfam" id="PF01923"/>
    </source>
</evidence>
<organism evidence="18 19">
    <name type="scientific">Paenibacillus agaridevorans</name>
    <dbReference type="NCBI Taxonomy" id="171404"/>
    <lineage>
        <taxon>Bacteria</taxon>
        <taxon>Bacillati</taxon>
        <taxon>Bacillota</taxon>
        <taxon>Bacilli</taxon>
        <taxon>Bacillales</taxon>
        <taxon>Paenibacillaceae</taxon>
        <taxon>Paenibacillus</taxon>
    </lineage>
</organism>
<evidence type="ECO:0000256" key="5">
    <source>
        <dbReference type="ARBA" id="ARBA00020963"/>
    </source>
</evidence>
<evidence type="ECO:0000256" key="6">
    <source>
        <dbReference type="ARBA" id="ARBA00022573"/>
    </source>
</evidence>
<evidence type="ECO:0000256" key="15">
    <source>
        <dbReference type="RuleBase" id="RU366026"/>
    </source>
</evidence>
<gene>
    <name evidence="18" type="ORF">PAT3040_03619</name>
</gene>
<comment type="subunit">
    <text evidence="3">Homotrimer.</text>
</comment>
<proteinExistence type="inferred from homology"/>
<name>A0A2R5ETJ2_9BACL</name>
<dbReference type="EC" id="2.5.1.17" evidence="4 15"/>
<dbReference type="PANTHER" id="PTHR12213:SF0">
    <property type="entry name" value="CORRINOID ADENOSYLTRANSFERASE MMAB"/>
    <property type="match status" value="1"/>
</dbReference>
<evidence type="ECO:0000256" key="3">
    <source>
        <dbReference type="ARBA" id="ARBA00011233"/>
    </source>
</evidence>
<dbReference type="Proteomes" id="UP000245202">
    <property type="component" value="Unassembled WGS sequence"/>
</dbReference>
<evidence type="ECO:0000256" key="9">
    <source>
        <dbReference type="ARBA" id="ARBA00022840"/>
    </source>
</evidence>
<dbReference type="InterPro" id="IPR036451">
    <property type="entry name" value="CblAdoTrfase-like_sf"/>
</dbReference>
<evidence type="ECO:0000256" key="8">
    <source>
        <dbReference type="ARBA" id="ARBA00022741"/>
    </source>
</evidence>
<dbReference type="RefSeq" id="WP_108993830.1">
    <property type="nucleotide sequence ID" value="NZ_BDQX01000187.1"/>
</dbReference>
<comment type="catalytic activity">
    <reaction evidence="14 15">
        <text>2 cob(II)alamin + reduced [electron-transfer flavoprotein] + 2 ATP = 2 adenosylcob(III)alamin + 2 triphosphate + oxidized [electron-transfer flavoprotein] + 3 H(+)</text>
        <dbReference type="Rhea" id="RHEA:28671"/>
        <dbReference type="Rhea" id="RHEA-COMP:10685"/>
        <dbReference type="Rhea" id="RHEA-COMP:10686"/>
        <dbReference type="ChEBI" id="CHEBI:15378"/>
        <dbReference type="ChEBI" id="CHEBI:16304"/>
        <dbReference type="ChEBI" id="CHEBI:18036"/>
        <dbReference type="ChEBI" id="CHEBI:18408"/>
        <dbReference type="ChEBI" id="CHEBI:30616"/>
        <dbReference type="ChEBI" id="CHEBI:57692"/>
        <dbReference type="ChEBI" id="CHEBI:58307"/>
        <dbReference type="EC" id="2.5.1.17"/>
    </reaction>
</comment>
<feature type="domain" description="Cobalamin adenosyltransferase-like" evidence="17">
    <location>
        <begin position="3"/>
        <end position="167"/>
    </location>
</feature>
<dbReference type="UniPathway" id="UPA00148">
    <property type="reaction ID" value="UER00233"/>
</dbReference>
<dbReference type="GO" id="GO:0008817">
    <property type="term" value="F:corrinoid adenosyltransferase activity"/>
    <property type="evidence" value="ECO:0007669"/>
    <property type="project" value="UniProtKB-UniRule"/>
</dbReference>
<keyword evidence="19" id="KW-1185">Reference proteome</keyword>
<accession>A0A2R5ETJ2</accession>
<dbReference type="AlphaFoldDB" id="A0A2R5ETJ2"/>
<evidence type="ECO:0000256" key="11">
    <source>
        <dbReference type="ARBA" id="ARBA00033334"/>
    </source>
</evidence>
<keyword evidence="7 15" id="KW-0808">Transferase</keyword>
<evidence type="ECO:0000313" key="18">
    <source>
        <dbReference type="EMBL" id="GBG08999.1"/>
    </source>
</evidence>
<comment type="pathway">
    <text evidence="1 15">Cofactor biosynthesis; adenosylcobalamin biosynthesis; adenosylcobalamin from cob(II)yrinate a,c-diamide: step 2/7.</text>
</comment>
<reference evidence="18 19" key="1">
    <citation type="submission" date="2017-08" db="EMBL/GenBank/DDBJ databases">
        <title>Substantial Increase in Enzyme Production by Combined Drug-Resistance Mutations in Paenibacillus agaridevorans.</title>
        <authorList>
            <person name="Tanaka Y."/>
            <person name="Funane K."/>
            <person name="Hosaka T."/>
            <person name="Shiwa Y."/>
            <person name="Fujita N."/>
            <person name="Miyazaki T."/>
            <person name="Yoshikawa H."/>
            <person name="Murakami K."/>
            <person name="Kasahara K."/>
            <person name="Inaoka T."/>
            <person name="Hiraga Y."/>
            <person name="Ochi K."/>
        </authorList>
    </citation>
    <scope>NUCLEOTIDE SEQUENCE [LARGE SCALE GENOMIC DNA]</scope>
    <source>
        <strain evidence="18 19">T-3040</strain>
    </source>
</reference>
<comment type="similarity">
    <text evidence="2 15">Belongs to the Cob(I)alamin adenosyltransferase family.</text>
</comment>
<protein>
    <recommendedName>
        <fullName evidence="5 15">Corrinoid adenosyltransferase</fullName>
        <ecNumber evidence="4 15">2.5.1.17</ecNumber>
    </recommendedName>
    <alternativeName>
        <fullName evidence="10 15">Cob(II)alamin adenosyltransferase</fullName>
    </alternativeName>
    <alternativeName>
        <fullName evidence="12 15">Cob(II)yrinic acid a,c-diamide adenosyltransferase</fullName>
    </alternativeName>
    <alternativeName>
        <fullName evidence="11 15">Cobinamide/cobalamin adenosyltransferase</fullName>
    </alternativeName>
</protein>
<evidence type="ECO:0000256" key="12">
    <source>
        <dbReference type="ARBA" id="ARBA00033354"/>
    </source>
</evidence>
<comment type="catalytic activity">
    <reaction evidence="13 15">
        <text>2 cob(II)yrinate a,c diamide + reduced [electron-transfer flavoprotein] + 2 ATP = 2 adenosylcob(III)yrinate a,c-diamide + 2 triphosphate + oxidized [electron-transfer flavoprotein] + 3 H(+)</text>
        <dbReference type="Rhea" id="RHEA:11528"/>
        <dbReference type="Rhea" id="RHEA-COMP:10685"/>
        <dbReference type="Rhea" id="RHEA-COMP:10686"/>
        <dbReference type="ChEBI" id="CHEBI:15378"/>
        <dbReference type="ChEBI" id="CHEBI:18036"/>
        <dbReference type="ChEBI" id="CHEBI:30616"/>
        <dbReference type="ChEBI" id="CHEBI:57692"/>
        <dbReference type="ChEBI" id="CHEBI:58307"/>
        <dbReference type="ChEBI" id="CHEBI:58503"/>
        <dbReference type="ChEBI" id="CHEBI:58537"/>
        <dbReference type="EC" id="2.5.1.17"/>
    </reaction>
</comment>
<evidence type="ECO:0000256" key="13">
    <source>
        <dbReference type="ARBA" id="ARBA00048555"/>
    </source>
</evidence>
<dbReference type="Gene3D" id="1.20.1200.10">
    <property type="entry name" value="Cobalamin adenosyltransferase-like"/>
    <property type="match status" value="1"/>
</dbReference>
<evidence type="ECO:0000256" key="1">
    <source>
        <dbReference type="ARBA" id="ARBA00005121"/>
    </source>
</evidence>
<dbReference type="EMBL" id="BDQX01000187">
    <property type="protein sequence ID" value="GBG08999.1"/>
    <property type="molecule type" value="Genomic_DNA"/>
</dbReference>
<evidence type="ECO:0000256" key="7">
    <source>
        <dbReference type="ARBA" id="ARBA00022679"/>
    </source>
</evidence>
<dbReference type="FunFam" id="1.20.1200.10:FF:000001">
    <property type="entry name" value="Cob(I)yrinic acid a,c-diamide adenosyltransferase"/>
    <property type="match status" value="1"/>
</dbReference>
<feature type="region of interest" description="Disordered" evidence="16">
    <location>
        <begin position="186"/>
        <end position="217"/>
    </location>
</feature>
<dbReference type="Pfam" id="PF01923">
    <property type="entry name" value="Cob_adeno_trans"/>
    <property type="match status" value="1"/>
</dbReference>
<evidence type="ECO:0000256" key="2">
    <source>
        <dbReference type="ARBA" id="ARBA00007487"/>
    </source>
</evidence>
<dbReference type="InterPro" id="IPR016030">
    <property type="entry name" value="CblAdoTrfase-like"/>
</dbReference>
<keyword evidence="8 15" id="KW-0547">Nucleotide-binding</keyword>
<comment type="caution">
    <text evidence="18">The sequence shown here is derived from an EMBL/GenBank/DDBJ whole genome shotgun (WGS) entry which is preliminary data.</text>
</comment>
<dbReference type="GO" id="GO:0005524">
    <property type="term" value="F:ATP binding"/>
    <property type="evidence" value="ECO:0007669"/>
    <property type="project" value="UniProtKB-UniRule"/>
</dbReference>
<sequence length="217" mass="23471">MQLYTRTGDKGETSLIGGRVRKDDARVEAYGTIDELNSFVGLAAAEAVKHEQLRDLAGRLIDIQQELFDCGSDLAYAQEGAPLKMDGEPAVRLEQWMDGYVAESPEITKFILPGGSSASSALHVCRTVCRRAERRVVTLAGEHAINEAVLVYLNRLSDFLFAAARYANAKLGVPDTEYVRSANVFRKGKGKGKGNSEGTTKGKTGGARKGKTEGETE</sequence>
<keyword evidence="6 15" id="KW-0169">Cobalamin biosynthesis</keyword>
<evidence type="ECO:0000256" key="16">
    <source>
        <dbReference type="SAM" id="MobiDB-lite"/>
    </source>
</evidence>
<dbReference type="SUPFAM" id="SSF89028">
    <property type="entry name" value="Cobalamin adenosyltransferase-like"/>
    <property type="match status" value="1"/>
</dbReference>
<dbReference type="NCBIfam" id="TIGR00636">
    <property type="entry name" value="PduO_Nterm"/>
    <property type="match status" value="1"/>
</dbReference>